<dbReference type="Proteomes" id="UP000186817">
    <property type="component" value="Unassembled WGS sequence"/>
</dbReference>
<evidence type="ECO:0000313" key="1">
    <source>
        <dbReference type="EMBL" id="OLP97945.1"/>
    </source>
</evidence>
<accession>A0A1Q9DS01</accession>
<dbReference type="AlphaFoldDB" id="A0A1Q9DS01"/>
<proteinExistence type="predicted"/>
<name>A0A1Q9DS01_SYMMI</name>
<keyword evidence="2" id="KW-1185">Reference proteome</keyword>
<protein>
    <submittedName>
        <fullName evidence="1">Uncharacterized protein</fullName>
    </submittedName>
</protein>
<dbReference type="EMBL" id="LSRX01000414">
    <property type="protein sequence ID" value="OLP97945.1"/>
    <property type="molecule type" value="Genomic_DNA"/>
</dbReference>
<sequence>MSAMRESACGFSQTRMVAMRIRLCSQSRMSAMRIRLWVIFPRLSHLVVVMSDFPDFLAAAGLDLVSHYLSHYLSVGPYRIDACVGVGEVAAGEPTPGDSAGIEPGTPDVPSCGVPVFDPVCFQDTAVQTETEIFIMNFVAGSFLEVLTASVKALSPEDIAKRLQRTVRTPTWRLLVWAGIRCCADAPAFDFAAYNHVVGDSSSPTDTAAPTALRIEASAKPHRLGADVKVELVSFSAAPPPLMREGMQAIWKVAAAAVPPTAGGAIFPASEIATGALSATIAVMAPETDNRAETDSKLVELTRRWRATFAELAALAGGPAALFGESLAEAVEAVRSWAPGFKGGGCTSVREYYRAAFCRQHASRQQGHRDVRRFPGSHLKEAFPLDALAPLVDFRFDHGRPILRTSSITLQQTEVAGVGVGDLMVGLLGTSRPGQESGTCAKEEPVHPSRRSSLAVSGRWAGEGCRPTLVFLYGCGGTRMWHTPGAAGRAMPLLAGFSTSAQLKGRPQRTAGRAVARCDYYGIWRRQCRRSRGRGDGRGLVTRVGRQCGGRLPSIRPCLQNRESSSSGVQLVGAASLVAVEHKSWEPRGVMAVLGGLETGRLAWILVGLKRSTPASLVGSPRHRAKHASIEKLVLAMEMRQRHTFKEVTGDIMANATAFFEGILSPRTLQNLSPARIIQSARLQSPKGRKGKVEWNDA</sequence>
<reference evidence="1 2" key="1">
    <citation type="submission" date="2016-02" db="EMBL/GenBank/DDBJ databases">
        <title>Genome analysis of coral dinoflagellate symbionts highlights evolutionary adaptations to a symbiotic lifestyle.</title>
        <authorList>
            <person name="Aranda M."/>
            <person name="Li Y."/>
            <person name="Liew Y.J."/>
            <person name="Baumgarten S."/>
            <person name="Simakov O."/>
            <person name="Wilson M."/>
            <person name="Piel J."/>
            <person name="Ashoor H."/>
            <person name="Bougouffa S."/>
            <person name="Bajic V.B."/>
            <person name="Ryu T."/>
            <person name="Ravasi T."/>
            <person name="Bayer T."/>
            <person name="Micklem G."/>
            <person name="Kim H."/>
            <person name="Bhak J."/>
            <person name="Lajeunesse T.C."/>
            <person name="Voolstra C.R."/>
        </authorList>
    </citation>
    <scope>NUCLEOTIDE SEQUENCE [LARGE SCALE GENOMIC DNA]</scope>
    <source>
        <strain evidence="1 2">CCMP2467</strain>
    </source>
</reference>
<evidence type="ECO:0000313" key="2">
    <source>
        <dbReference type="Proteomes" id="UP000186817"/>
    </source>
</evidence>
<organism evidence="1 2">
    <name type="scientific">Symbiodinium microadriaticum</name>
    <name type="common">Dinoflagellate</name>
    <name type="synonym">Zooxanthella microadriatica</name>
    <dbReference type="NCBI Taxonomy" id="2951"/>
    <lineage>
        <taxon>Eukaryota</taxon>
        <taxon>Sar</taxon>
        <taxon>Alveolata</taxon>
        <taxon>Dinophyceae</taxon>
        <taxon>Suessiales</taxon>
        <taxon>Symbiodiniaceae</taxon>
        <taxon>Symbiodinium</taxon>
    </lineage>
</organism>
<comment type="caution">
    <text evidence="1">The sequence shown here is derived from an EMBL/GenBank/DDBJ whole genome shotgun (WGS) entry which is preliminary data.</text>
</comment>
<gene>
    <name evidence="1" type="ORF">AK812_SmicGene19662</name>
</gene>